<dbReference type="InterPro" id="IPR047173">
    <property type="entry name" value="STRAD_A/B-like"/>
</dbReference>
<dbReference type="PROSITE" id="PS50011">
    <property type="entry name" value="PROTEIN_KINASE_DOM"/>
    <property type="match status" value="1"/>
</dbReference>
<feature type="domain" description="Protein kinase" evidence="2">
    <location>
        <begin position="60"/>
        <end position="335"/>
    </location>
</feature>
<accession>A0AAV0DF62</accession>
<sequence>MEEEVEVEVEAKVKTEAILKFAAYHKREEIQPETMEKARGEDGYVLDQQPIRTTSSGVMMKAAAVFKSPSSSDVLKVPVQILAVKTHKMECLYELLEAYKLAKRCPHKNLVGLHVSFKNPRDDRLWIVMSDVSRVSLRRMMTSLPSPLPEPMRASILRQTLEALDCIHTAGDRAHGDVCAGLVYLDGKDFSKVKLGFRELMCEGVTKPPAECWVAPEFANDPKMAHGKAADVWMYGLFILEVLSGGRVPVSTYKEVRDLVKGKNISVDFSSKKSNPSSSIVKKVFGCGFNNCKKMVKKKEILECSDSLADLIRQCLHEDPKRRPSCRQLLEHPYFKPSSNVERDYAIKVNKVLALHLKKSCGQMLS</sequence>
<name>A0AAV0DF62_9ASTE</name>
<dbReference type="InterPro" id="IPR000719">
    <property type="entry name" value="Prot_kinase_dom"/>
</dbReference>
<gene>
    <name evidence="3" type="ORF">CEPIT_LOCUS14833</name>
</gene>
<dbReference type="AlphaFoldDB" id="A0AAV0DF62"/>
<dbReference type="Proteomes" id="UP001152523">
    <property type="component" value="Unassembled WGS sequence"/>
</dbReference>
<evidence type="ECO:0000259" key="2">
    <source>
        <dbReference type="PROSITE" id="PS50011"/>
    </source>
</evidence>
<dbReference type="GO" id="GO:0005524">
    <property type="term" value="F:ATP binding"/>
    <property type="evidence" value="ECO:0007669"/>
    <property type="project" value="InterPro"/>
</dbReference>
<dbReference type="GO" id="GO:0004672">
    <property type="term" value="F:protein kinase activity"/>
    <property type="evidence" value="ECO:0007669"/>
    <property type="project" value="InterPro"/>
</dbReference>
<protein>
    <recommendedName>
        <fullName evidence="2">Protein kinase domain-containing protein</fullName>
    </recommendedName>
</protein>
<organism evidence="3 4">
    <name type="scientific">Cuscuta epithymum</name>
    <dbReference type="NCBI Taxonomy" id="186058"/>
    <lineage>
        <taxon>Eukaryota</taxon>
        <taxon>Viridiplantae</taxon>
        <taxon>Streptophyta</taxon>
        <taxon>Embryophyta</taxon>
        <taxon>Tracheophyta</taxon>
        <taxon>Spermatophyta</taxon>
        <taxon>Magnoliopsida</taxon>
        <taxon>eudicotyledons</taxon>
        <taxon>Gunneridae</taxon>
        <taxon>Pentapetalae</taxon>
        <taxon>asterids</taxon>
        <taxon>lamiids</taxon>
        <taxon>Solanales</taxon>
        <taxon>Convolvulaceae</taxon>
        <taxon>Cuscuteae</taxon>
        <taxon>Cuscuta</taxon>
        <taxon>Cuscuta subgen. Cuscuta</taxon>
    </lineage>
</organism>
<dbReference type="Pfam" id="PF00069">
    <property type="entry name" value="Pkinase"/>
    <property type="match status" value="1"/>
</dbReference>
<dbReference type="PANTHER" id="PTHR48014:SF21">
    <property type="entry name" value="SERINE_THREONINE-PROTEIN KINASE FRAY2"/>
    <property type="match status" value="1"/>
</dbReference>
<dbReference type="SUPFAM" id="SSF56112">
    <property type="entry name" value="Protein kinase-like (PK-like)"/>
    <property type="match status" value="1"/>
</dbReference>
<dbReference type="Gene3D" id="1.10.510.10">
    <property type="entry name" value="Transferase(Phosphotransferase) domain 1"/>
    <property type="match status" value="1"/>
</dbReference>
<evidence type="ECO:0000256" key="1">
    <source>
        <dbReference type="ARBA" id="ARBA00008874"/>
    </source>
</evidence>
<evidence type="ECO:0000313" key="3">
    <source>
        <dbReference type="EMBL" id="CAH9099186.1"/>
    </source>
</evidence>
<dbReference type="EMBL" id="CAMAPF010000104">
    <property type="protein sequence ID" value="CAH9099186.1"/>
    <property type="molecule type" value="Genomic_DNA"/>
</dbReference>
<reference evidence="3" key="1">
    <citation type="submission" date="2022-07" db="EMBL/GenBank/DDBJ databases">
        <authorList>
            <person name="Macas J."/>
            <person name="Novak P."/>
            <person name="Neumann P."/>
        </authorList>
    </citation>
    <scope>NUCLEOTIDE SEQUENCE</scope>
</reference>
<comment type="caution">
    <text evidence="3">The sequence shown here is derived from an EMBL/GenBank/DDBJ whole genome shotgun (WGS) entry which is preliminary data.</text>
</comment>
<comment type="similarity">
    <text evidence="1">Belongs to the protein kinase superfamily. STE Ser/Thr protein kinase family. STE20 subfamily.</text>
</comment>
<dbReference type="GO" id="GO:0043539">
    <property type="term" value="F:protein serine/threonine kinase activator activity"/>
    <property type="evidence" value="ECO:0007669"/>
    <property type="project" value="InterPro"/>
</dbReference>
<evidence type="ECO:0000313" key="4">
    <source>
        <dbReference type="Proteomes" id="UP001152523"/>
    </source>
</evidence>
<dbReference type="InterPro" id="IPR011009">
    <property type="entry name" value="Kinase-like_dom_sf"/>
</dbReference>
<keyword evidence="4" id="KW-1185">Reference proteome</keyword>
<dbReference type="PANTHER" id="PTHR48014">
    <property type="entry name" value="SERINE/THREONINE-PROTEIN KINASE FRAY2"/>
    <property type="match status" value="1"/>
</dbReference>
<proteinExistence type="inferred from homology"/>